<dbReference type="EMBL" id="JAQQLF010000001">
    <property type="protein sequence ID" value="MDC7715756.1"/>
    <property type="molecule type" value="Genomic_DNA"/>
</dbReference>
<dbReference type="Pfam" id="PF03150">
    <property type="entry name" value="CCP_MauG"/>
    <property type="match status" value="1"/>
</dbReference>
<gene>
    <name evidence="11" type="ORF">PQU95_00790</name>
</gene>
<dbReference type="RefSeq" id="WP_272750243.1">
    <property type="nucleotide sequence ID" value="NZ_JAQQLF010000001.1"/>
</dbReference>
<dbReference type="PIRSF" id="PIRSF000294">
    <property type="entry name" value="Cytochrome-c_peroxidase"/>
    <property type="match status" value="1"/>
</dbReference>
<evidence type="ECO:0000256" key="2">
    <source>
        <dbReference type="ARBA" id="ARBA00022617"/>
    </source>
</evidence>
<dbReference type="InterPro" id="IPR004852">
    <property type="entry name" value="Di-haem_cyt_c_peroxidsae"/>
</dbReference>
<keyword evidence="2 8" id="KW-0349">Heme</keyword>
<proteinExistence type="predicted"/>
<keyword evidence="12" id="KW-1185">Reference proteome</keyword>
<protein>
    <submittedName>
        <fullName evidence="11">Di-heme enzyme</fullName>
    </submittedName>
</protein>
<evidence type="ECO:0000256" key="7">
    <source>
        <dbReference type="ARBA" id="ARBA00023004"/>
    </source>
</evidence>
<dbReference type="PROSITE" id="PS51007">
    <property type="entry name" value="CYTC"/>
    <property type="match status" value="2"/>
</dbReference>
<dbReference type="NCBIfam" id="TIGR04039">
    <property type="entry name" value="MXAN_0977_Heme2"/>
    <property type="match status" value="1"/>
</dbReference>
<evidence type="ECO:0000313" key="11">
    <source>
        <dbReference type="EMBL" id="MDC7715756.1"/>
    </source>
</evidence>
<dbReference type="InterPro" id="IPR023929">
    <property type="entry name" value="MbnH-like"/>
</dbReference>
<dbReference type="InterPro" id="IPR026259">
    <property type="entry name" value="MauG/Cytc_peroxidase"/>
</dbReference>
<dbReference type="Gene3D" id="1.10.760.10">
    <property type="entry name" value="Cytochrome c-like domain"/>
    <property type="match status" value="2"/>
</dbReference>
<feature type="domain" description="Cytochrome c" evidence="10">
    <location>
        <begin position="60"/>
        <end position="167"/>
    </location>
</feature>
<keyword evidence="7 8" id="KW-0408">Iron</keyword>
<evidence type="ECO:0000313" key="12">
    <source>
        <dbReference type="Proteomes" id="UP001219956"/>
    </source>
</evidence>
<evidence type="ECO:0000259" key="10">
    <source>
        <dbReference type="PROSITE" id="PS51007"/>
    </source>
</evidence>
<organism evidence="11 12">
    <name type="scientific">Vogesella aquatica</name>
    <dbReference type="NCBI Taxonomy" id="2984206"/>
    <lineage>
        <taxon>Bacteria</taxon>
        <taxon>Pseudomonadati</taxon>
        <taxon>Pseudomonadota</taxon>
        <taxon>Betaproteobacteria</taxon>
        <taxon>Neisseriales</taxon>
        <taxon>Chromobacteriaceae</taxon>
        <taxon>Vogesella</taxon>
    </lineage>
</organism>
<dbReference type="SUPFAM" id="SSF46626">
    <property type="entry name" value="Cytochrome c"/>
    <property type="match status" value="2"/>
</dbReference>
<comment type="subcellular location">
    <subcellularLocation>
        <location evidence="1">Periplasm</location>
    </subcellularLocation>
</comment>
<accession>A0ABT5IT58</accession>
<reference evidence="11 12" key="1">
    <citation type="submission" date="2023-01" db="EMBL/GenBank/DDBJ databases">
        <title>Novel species of the genus Vogesella isolated from rivers.</title>
        <authorList>
            <person name="Lu H."/>
        </authorList>
    </citation>
    <scope>NUCLEOTIDE SEQUENCE [LARGE SCALE GENOMIC DNA]</scope>
    <source>
        <strain evidence="11 12">DC21W</strain>
    </source>
</reference>
<feature type="domain" description="Cytochrome c" evidence="10">
    <location>
        <begin position="219"/>
        <end position="371"/>
    </location>
</feature>
<dbReference type="PANTHER" id="PTHR30600">
    <property type="entry name" value="CYTOCHROME C PEROXIDASE-RELATED"/>
    <property type="match status" value="1"/>
</dbReference>
<keyword evidence="6" id="KW-0560">Oxidoreductase</keyword>
<keyword evidence="3 8" id="KW-0479">Metal-binding</keyword>
<sequence length="389" mass="42280">MRALLITLASSALLAGCLGGGGAGGTTVVDPSRSTISWQWNLPADVPTPVVPADNPMSEAKFQLGRQLFYDKRLSGNGTQSCASCHHQNKAFTDGLAVSPGSTGELTHRNAQHLANSAWHSTYTWANPSLTTLERQMEVPLFGENPVEMGVNDSNKDTVLARIKADTDYRQRFAEVFGSAGDTITFGNIIKAIATFQRGLLSFDSKYDRYQQKKAVLSAEELRGMQLFMGETAECFHCHGSFNFNDQTNHLGSPEVNRAFHNTGLYNIDGKGGFPFPNRGLFEFTSLPADMGAFRASSLRNIANTAPYMHDGSIATLEEVLDFYAAGGRNITSGPHAGDGRLNPYKSDLIARINLSAQDKQDIIAFLKTLTDDTLLTNPRFSNPFPAGQ</sequence>
<evidence type="ECO:0000256" key="8">
    <source>
        <dbReference type="PROSITE-ProRule" id="PRU00433"/>
    </source>
</evidence>
<dbReference type="Proteomes" id="UP001219956">
    <property type="component" value="Unassembled WGS sequence"/>
</dbReference>
<feature type="signal peptide" evidence="9">
    <location>
        <begin position="1"/>
        <end position="15"/>
    </location>
</feature>
<keyword evidence="5" id="KW-0574">Periplasm</keyword>
<dbReference type="PROSITE" id="PS51257">
    <property type="entry name" value="PROKAR_LIPOPROTEIN"/>
    <property type="match status" value="1"/>
</dbReference>
<dbReference type="InterPro" id="IPR051395">
    <property type="entry name" value="Cytochrome_c_Peroxidase/MauG"/>
</dbReference>
<dbReference type="InterPro" id="IPR036909">
    <property type="entry name" value="Cyt_c-like_dom_sf"/>
</dbReference>
<evidence type="ECO:0000256" key="9">
    <source>
        <dbReference type="SAM" id="SignalP"/>
    </source>
</evidence>
<dbReference type="InterPro" id="IPR009056">
    <property type="entry name" value="Cyt_c-like_dom"/>
</dbReference>
<dbReference type="PANTHER" id="PTHR30600:SF14">
    <property type="entry name" value="CYTOCHROME C PEROXIDASE"/>
    <property type="match status" value="1"/>
</dbReference>
<evidence type="ECO:0000256" key="6">
    <source>
        <dbReference type="ARBA" id="ARBA00023002"/>
    </source>
</evidence>
<evidence type="ECO:0000256" key="4">
    <source>
        <dbReference type="ARBA" id="ARBA00022729"/>
    </source>
</evidence>
<feature type="chain" id="PRO_5046586710" evidence="9">
    <location>
        <begin position="16"/>
        <end position="389"/>
    </location>
</feature>
<evidence type="ECO:0000256" key="5">
    <source>
        <dbReference type="ARBA" id="ARBA00022764"/>
    </source>
</evidence>
<comment type="caution">
    <text evidence="11">The sequence shown here is derived from an EMBL/GenBank/DDBJ whole genome shotgun (WGS) entry which is preliminary data.</text>
</comment>
<evidence type="ECO:0000256" key="3">
    <source>
        <dbReference type="ARBA" id="ARBA00022723"/>
    </source>
</evidence>
<name>A0ABT5IT58_9NEIS</name>
<keyword evidence="4 9" id="KW-0732">Signal</keyword>
<evidence type="ECO:0000256" key="1">
    <source>
        <dbReference type="ARBA" id="ARBA00004418"/>
    </source>
</evidence>